<evidence type="ECO:0000313" key="2">
    <source>
        <dbReference type="EMBL" id="SCL13852.1"/>
    </source>
</evidence>
<dbReference type="EMBL" id="FMHV01000002">
    <property type="protein sequence ID" value="SCL13852.1"/>
    <property type="molecule type" value="Genomic_DNA"/>
</dbReference>
<organism evidence="2 3">
    <name type="scientific">Micromonospora rhizosphaerae</name>
    <dbReference type="NCBI Taxonomy" id="568872"/>
    <lineage>
        <taxon>Bacteria</taxon>
        <taxon>Bacillati</taxon>
        <taxon>Actinomycetota</taxon>
        <taxon>Actinomycetes</taxon>
        <taxon>Micromonosporales</taxon>
        <taxon>Micromonosporaceae</taxon>
        <taxon>Micromonospora</taxon>
    </lineage>
</organism>
<dbReference type="Proteomes" id="UP000199413">
    <property type="component" value="Unassembled WGS sequence"/>
</dbReference>
<gene>
    <name evidence="2" type="ORF">GA0070624_0251</name>
</gene>
<reference evidence="3" key="1">
    <citation type="submission" date="2016-06" db="EMBL/GenBank/DDBJ databases">
        <authorList>
            <person name="Varghese N."/>
            <person name="Submissions Spin"/>
        </authorList>
    </citation>
    <scope>NUCLEOTIDE SEQUENCE [LARGE SCALE GENOMIC DNA]</scope>
    <source>
        <strain evidence="3">DSM 45431</strain>
    </source>
</reference>
<dbReference type="Gene3D" id="1.20.90.10">
    <property type="entry name" value="Phospholipase A2 domain"/>
    <property type="match status" value="1"/>
</dbReference>
<keyword evidence="1" id="KW-0732">Signal</keyword>
<proteinExistence type="predicted"/>
<dbReference type="OrthoDB" id="290927at2"/>
<accession>A0A1C6R9R0</accession>
<dbReference type="RefSeq" id="WP_091335845.1">
    <property type="nucleotide sequence ID" value="NZ_FMHV01000002.1"/>
</dbReference>
<feature type="signal peptide" evidence="1">
    <location>
        <begin position="1"/>
        <end position="28"/>
    </location>
</feature>
<evidence type="ECO:0000256" key="1">
    <source>
        <dbReference type="SAM" id="SignalP"/>
    </source>
</evidence>
<keyword evidence="3" id="KW-1185">Reference proteome</keyword>
<dbReference type="AlphaFoldDB" id="A0A1C6R9R0"/>
<dbReference type="InterPro" id="IPR036444">
    <property type="entry name" value="PLipase_A2_dom_sf"/>
</dbReference>
<protein>
    <submittedName>
        <fullName evidence="2">Phospholipase A2</fullName>
    </submittedName>
</protein>
<dbReference type="GO" id="GO:0050482">
    <property type="term" value="P:arachidonate secretion"/>
    <property type="evidence" value="ECO:0007669"/>
    <property type="project" value="InterPro"/>
</dbReference>
<dbReference type="Pfam" id="PF09056">
    <property type="entry name" value="Phospholip_A2_3"/>
    <property type="match status" value="1"/>
</dbReference>
<dbReference type="SUPFAM" id="SSF48619">
    <property type="entry name" value="Phospholipase A2, PLA2"/>
    <property type="match status" value="1"/>
</dbReference>
<feature type="chain" id="PRO_5008744606" evidence="1">
    <location>
        <begin position="29"/>
        <end position="179"/>
    </location>
</feature>
<dbReference type="InterPro" id="IPR015141">
    <property type="entry name" value="PLipase_A2_prok/fun"/>
</dbReference>
<evidence type="ECO:0000313" key="3">
    <source>
        <dbReference type="Proteomes" id="UP000199413"/>
    </source>
</evidence>
<name>A0A1C6R9R0_9ACTN</name>
<dbReference type="STRING" id="568872.GA0070624_0251"/>
<dbReference type="GO" id="GO:0004623">
    <property type="term" value="F:phospholipase A2 activity"/>
    <property type="evidence" value="ECO:0007669"/>
    <property type="project" value="InterPro"/>
</dbReference>
<sequence length="179" mass="19895">MSRRLVTLLASGTFALLIVLGVASPAAAAVSREQKLSVLYSWTQTSATSYNAWNAARLNKAAWSEYAFDWSTDYCSSSPDNPLGFNFALSCYRHDFGYRNYKAMGLFSANKSRLDSAFYADLKRVCATYSYVVRPACYSLAWTYYEAVSVFGSVAAVQQSDIDRAARMKADAERRAALR</sequence>
<dbReference type="GO" id="GO:0006644">
    <property type="term" value="P:phospholipid metabolic process"/>
    <property type="evidence" value="ECO:0007669"/>
    <property type="project" value="InterPro"/>
</dbReference>